<dbReference type="EMBL" id="BKCJ010168375">
    <property type="protein sequence ID" value="GEY31449.1"/>
    <property type="molecule type" value="Genomic_DNA"/>
</dbReference>
<protein>
    <submittedName>
        <fullName evidence="1">Uncharacterized protein</fullName>
    </submittedName>
</protein>
<accession>A0A699HJ42</accession>
<organism evidence="1">
    <name type="scientific">Tanacetum cinerariifolium</name>
    <name type="common">Dalmatian daisy</name>
    <name type="synonym">Chrysanthemum cinerariifolium</name>
    <dbReference type="NCBI Taxonomy" id="118510"/>
    <lineage>
        <taxon>Eukaryota</taxon>
        <taxon>Viridiplantae</taxon>
        <taxon>Streptophyta</taxon>
        <taxon>Embryophyta</taxon>
        <taxon>Tracheophyta</taxon>
        <taxon>Spermatophyta</taxon>
        <taxon>Magnoliopsida</taxon>
        <taxon>eudicotyledons</taxon>
        <taxon>Gunneridae</taxon>
        <taxon>Pentapetalae</taxon>
        <taxon>asterids</taxon>
        <taxon>campanulids</taxon>
        <taxon>Asterales</taxon>
        <taxon>Asteraceae</taxon>
        <taxon>Asteroideae</taxon>
        <taxon>Anthemideae</taxon>
        <taxon>Anthemidinae</taxon>
        <taxon>Tanacetum</taxon>
    </lineage>
</organism>
<proteinExistence type="predicted"/>
<comment type="caution">
    <text evidence="1">The sequence shown here is derived from an EMBL/GenBank/DDBJ whole genome shotgun (WGS) entry which is preliminary data.</text>
</comment>
<name>A0A699HJ42_TANCI</name>
<sequence length="224" mass="25921">MDESDLTMEEYIELHAEKVQRRGQTFNWETATYDMTGLPPRSKRHLWLRLTEKMRKALTDRLMMVNTGAEGSRRTMTWRQFILALGLHTTKEMAGDGFEAYWVGSLREITDNGDLSNYWARISSVEPEKVTATNLFYLRSMDEGTAAKVSYLLAQYLFRHAEGRKYGARLSGGHFIGRLAEHFGLITKEGIRGMTVVVVELRMIDMDELVRLRICERLGDTWAW</sequence>
<evidence type="ECO:0000313" key="1">
    <source>
        <dbReference type="EMBL" id="GEY31449.1"/>
    </source>
</evidence>
<dbReference type="AlphaFoldDB" id="A0A699HJ42"/>
<reference evidence="1" key="1">
    <citation type="journal article" date="2019" name="Sci. Rep.">
        <title>Draft genome of Tanacetum cinerariifolium, the natural source of mosquito coil.</title>
        <authorList>
            <person name="Yamashiro T."/>
            <person name="Shiraishi A."/>
            <person name="Satake H."/>
            <person name="Nakayama K."/>
        </authorList>
    </citation>
    <scope>NUCLEOTIDE SEQUENCE</scope>
</reference>
<gene>
    <name evidence="1" type="ORF">Tci_403423</name>
</gene>